<keyword evidence="2" id="KW-0732">Signal</keyword>
<keyword evidence="4" id="KW-1185">Reference proteome</keyword>
<organism evidence="3 4">
    <name type="scientific">Aplosporella prunicola CBS 121167</name>
    <dbReference type="NCBI Taxonomy" id="1176127"/>
    <lineage>
        <taxon>Eukaryota</taxon>
        <taxon>Fungi</taxon>
        <taxon>Dikarya</taxon>
        <taxon>Ascomycota</taxon>
        <taxon>Pezizomycotina</taxon>
        <taxon>Dothideomycetes</taxon>
        <taxon>Dothideomycetes incertae sedis</taxon>
        <taxon>Botryosphaeriales</taxon>
        <taxon>Aplosporellaceae</taxon>
        <taxon>Aplosporella</taxon>
    </lineage>
</organism>
<evidence type="ECO:0000313" key="4">
    <source>
        <dbReference type="Proteomes" id="UP000799438"/>
    </source>
</evidence>
<proteinExistence type="predicted"/>
<feature type="compositionally biased region" description="Polar residues" evidence="1">
    <location>
        <begin position="120"/>
        <end position="134"/>
    </location>
</feature>
<reference evidence="3" key="1">
    <citation type="journal article" date="2020" name="Stud. Mycol.">
        <title>101 Dothideomycetes genomes: a test case for predicting lifestyles and emergence of pathogens.</title>
        <authorList>
            <person name="Haridas S."/>
            <person name="Albert R."/>
            <person name="Binder M."/>
            <person name="Bloem J."/>
            <person name="Labutti K."/>
            <person name="Salamov A."/>
            <person name="Andreopoulos B."/>
            <person name="Baker S."/>
            <person name="Barry K."/>
            <person name="Bills G."/>
            <person name="Bluhm B."/>
            <person name="Cannon C."/>
            <person name="Castanera R."/>
            <person name="Culley D."/>
            <person name="Daum C."/>
            <person name="Ezra D."/>
            <person name="Gonzalez J."/>
            <person name="Henrissat B."/>
            <person name="Kuo A."/>
            <person name="Liang C."/>
            <person name="Lipzen A."/>
            <person name="Lutzoni F."/>
            <person name="Magnuson J."/>
            <person name="Mondo S."/>
            <person name="Nolan M."/>
            <person name="Ohm R."/>
            <person name="Pangilinan J."/>
            <person name="Park H.-J."/>
            <person name="Ramirez L."/>
            <person name="Alfaro M."/>
            <person name="Sun H."/>
            <person name="Tritt A."/>
            <person name="Yoshinaga Y."/>
            <person name="Zwiers L.-H."/>
            <person name="Turgeon B."/>
            <person name="Goodwin S."/>
            <person name="Spatafora J."/>
            <person name="Crous P."/>
            <person name="Grigoriev I."/>
        </authorList>
    </citation>
    <scope>NUCLEOTIDE SEQUENCE</scope>
    <source>
        <strain evidence="3">CBS 121167</strain>
    </source>
</reference>
<dbReference type="EMBL" id="ML995490">
    <property type="protein sequence ID" value="KAF2140211.1"/>
    <property type="molecule type" value="Genomic_DNA"/>
</dbReference>
<evidence type="ECO:0008006" key="5">
    <source>
        <dbReference type="Google" id="ProtNLM"/>
    </source>
</evidence>
<feature type="signal peptide" evidence="2">
    <location>
        <begin position="1"/>
        <end position="20"/>
    </location>
</feature>
<feature type="chain" id="PRO_5025346976" description="Secreted protein" evidence="2">
    <location>
        <begin position="21"/>
        <end position="179"/>
    </location>
</feature>
<feature type="region of interest" description="Disordered" evidence="1">
    <location>
        <begin position="109"/>
        <end position="157"/>
    </location>
</feature>
<sequence>MYYVLGTIFFSFFCASLLHARRSGGPITTCDCRIAHTYLDINLRVIITSKPKGIVLPYARLSRGGGALWRRASDVPASPRQWNACLRARFNSRSSRSFAVRDRPPGLWRLQPNPAADGTAGSSTIQYRSDTLSGHANPAAPLETSKHRRRSGGDGVLPLRGRLGCVQGALQVDEALLVS</sequence>
<dbReference type="RefSeq" id="XP_033395924.1">
    <property type="nucleotide sequence ID" value="XM_033540758.1"/>
</dbReference>
<evidence type="ECO:0000313" key="3">
    <source>
        <dbReference type="EMBL" id="KAF2140211.1"/>
    </source>
</evidence>
<accession>A0A6A6BCL0</accession>
<gene>
    <name evidence="3" type="ORF">K452DRAFT_288982</name>
</gene>
<dbReference type="AlphaFoldDB" id="A0A6A6BCL0"/>
<dbReference type="Proteomes" id="UP000799438">
    <property type="component" value="Unassembled WGS sequence"/>
</dbReference>
<protein>
    <recommendedName>
        <fullName evidence="5">Secreted protein</fullName>
    </recommendedName>
</protein>
<dbReference type="GeneID" id="54298254"/>
<evidence type="ECO:0000256" key="1">
    <source>
        <dbReference type="SAM" id="MobiDB-lite"/>
    </source>
</evidence>
<evidence type="ECO:0000256" key="2">
    <source>
        <dbReference type="SAM" id="SignalP"/>
    </source>
</evidence>
<name>A0A6A6BCL0_9PEZI</name>